<evidence type="ECO:0000313" key="4">
    <source>
        <dbReference type="EMBL" id="MFC6958437.1"/>
    </source>
</evidence>
<name>A0ABW2D7R1_9ACTN</name>
<keyword evidence="1" id="KW-0328">Glycosyltransferase</keyword>
<dbReference type="EMBL" id="JBHSYS010000003">
    <property type="protein sequence ID" value="MFC6958437.1"/>
    <property type="molecule type" value="Genomic_DNA"/>
</dbReference>
<keyword evidence="5" id="KW-1185">Reference proteome</keyword>
<accession>A0ABW2D7R1</accession>
<evidence type="ECO:0000256" key="1">
    <source>
        <dbReference type="ARBA" id="ARBA00022676"/>
    </source>
</evidence>
<dbReference type="SUPFAM" id="SSF53756">
    <property type="entry name" value="UDP-Glycosyltransferase/glycogen phosphorylase"/>
    <property type="match status" value="1"/>
</dbReference>
<dbReference type="PANTHER" id="PTHR12526">
    <property type="entry name" value="GLYCOSYLTRANSFERASE"/>
    <property type="match status" value="1"/>
</dbReference>
<organism evidence="4 5">
    <name type="scientific">Glycomyces mayteni</name>
    <dbReference type="NCBI Taxonomy" id="543887"/>
    <lineage>
        <taxon>Bacteria</taxon>
        <taxon>Bacillati</taxon>
        <taxon>Actinomycetota</taxon>
        <taxon>Actinomycetes</taxon>
        <taxon>Glycomycetales</taxon>
        <taxon>Glycomycetaceae</taxon>
        <taxon>Glycomyces</taxon>
    </lineage>
</organism>
<dbReference type="InterPro" id="IPR028098">
    <property type="entry name" value="Glyco_trans_4-like_N"/>
</dbReference>
<dbReference type="RefSeq" id="WP_382347124.1">
    <property type="nucleotide sequence ID" value="NZ_JBHMBP010000001.1"/>
</dbReference>
<sequence length="444" mass="49898">MSAERPRLLYLAYYFPPSRASGVFRARATANHFAEQGWDVTVLRAPDRFFYDIVKSVDEALVETIDPRVEVHQPPMDFFAWENDLRDYSFWRGNFPVLAQKRYQRRLDRTFPEHYVTWAESAVRTGRRLHRGNPFDLVIATGNPFASFWAAWELERRTKVPFVIDYRDSWTLDQFDNSDKFPPGHAAWKWEEAVHRTASAAVHVNDALRAWHAAKYPFAADRMQVVLNGWDPDIMDAEAIASAPDEARPLSFAFIGTLTHVQPIGSLLEGHRIMAESGAHPGAGLDLYGHIGFFSSQEMKLRAELGLDRERPGVAYRGPVPKSEIGTAYAASDVLVFLNGGSKYVTTGKVFEYMATGKPIVSVHEKGCAAEELLRDYPLWFEPASLDPADVAASMIEAGDAARKGDADTAARARAYARSFTREAALAPFEQWARELVARKAARP</sequence>
<proteinExistence type="predicted"/>
<reference evidence="5" key="1">
    <citation type="journal article" date="2019" name="Int. J. Syst. Evol. Microbiol.">
        <title>The Global Catalogue of Microorganisms (GCM) 10K type strain sequencing project: providing services to taxonomists for standard genome sequencing and annotation.</title>
        <authorList>
            <consortium name="The Broad Institute Genomics Platform"/>
            <consortium name="The Broad Institute Genome Sequencing Center for Infectious Disease"/>
            <person name="Wu L."/>
            <person name="Ma J."/>
        </authorList>
    </citation>
    <scope>NUCLEOTIDE SEQUENCE [LARGE SCALE GENOMIC DNA]</scope>
    <source>
        <strain evidence="5">KACC 12634</strain>
    </source>
</reference>
<dbReference type="Gene3D" id="3.40.50.2000">
    <property type="entry name" value="Glycogen Phosphorylase B"/>
    <property type="match status" value="2"/>
</dbReference>
<gene>
    <name evidence="4" type="ORF">ACFQS3_14630</name>
</gene>
<dbReference type="Pfam" id="PF13579">
    <property type="entry name" value="Glyco_trans_4_4"/>
    <property type="match status" value="1"/>
</dbReference>
<evidence type="ECO:0000313" key="5">
    <source>
        <dbReference type="Proteomes" id="UP001596470"/>
    </source>
</evidence>
<evidence type="ECO:0000259" key="3">
    <source>
        <dbReference type="Pfam" id="PF13579"/>
    </source>
</evidence>
<keyword evidence="2" id="KW-0808">Transferase</keyword>
<dbReference type="Proteomes" id="UP001596470">
    <property type="component" value="Unassembled WGS sequence"/>
</dbReference>
<protein>
    <submittedName>
        <fullName evidence="4">Glycosyltransferase</fullName>
    </submittedName>
</protein>
<feature type="domain" description="Glycosyltransferase subfamily 4-like N-terminal" evidence="3">
    <location>
        <begin position="25"/>
        <end position="229"/>
    </location>
</feature>
<dbReference type="PANTHER" id="PTHR12526:SF636">
    <property type="entry name" value="BLL3647 PROTEIN"/>
    <property type="match status" value="1"/>
</dbReference>
<comment type="caution">
    <text evidence="4">The sequence shown here is derived from an EMBL/GenBank/DDBJ whole genome shotgun (WGS) entry which is preliminary data.</text>
</comment>
<evidence type="ECO:0000256" key="2">
    <source>
        <dbReference type="ARBA" id="ARBA00022679"/>
    </source>
</evidence>